<dbReference type="Gene3D" id="3.10.450.120">
    <property type="entry name" value="Pre-PUA domain, domain 1"/>
    <property type="match status" value="1"/>
</dbReference>
<dbReference type="EMBL" id="BARS01011725">
    <property type="protein sequence ID" value="GAF93061.1"/>
    <property type="molecule type" value="Genomic_DNA"/>
</dbReference>
<dbReference type="SUPFAM" id="SSF88697">
    <property type="entry name" value="PUA domain-like"/>
    <property type="match status" value="1"/>
</dbReference>
<dbReference type="InterPro" id="IPR004521">
    <property type="entry name" value="Uncharacterised_CHP00451"/>
</dbReference>
<feature type="domain" description="PUA" evidence="1">
    <location>
        <begin position="71"/>
        <end position="144"/>
    </location>
</feature>
<dbReference type="InterPro" id="IPR015266">
    <property type="entry name" value="DUF1947"/>
</dbReference>
<organism evidence="2">
    <name type="scientific">marine sediment metagenome</name>
    <dbReference type="NCBI Taxonomy" id="412755"/>
    <lineage>
        <taxon>unclassified sequences</taxon>
        <taxon>metagenomes</taxon>
        <taxon>ecological metagenomes</taxon>
    </lineage>
</organism>
<protein>
    <recommendedName>
        <fullName evidence="1">PUA domain-containing protein</fullName>
    </recommendedName>
</protein>
<dbReference type="Pfam" id="PF01472">
    <property type="entry name" value="PUA"/>
    <property type="match status" value="1"/>
</dbReference>
<dbReference type="CDD" id="cd21154">
    <property type="entry name" value="PUA_MJ1432-like"/>
    <property type="match status" value="1"/>
</dbReference>
<feature type="non-terminal residue" evidence="2">
    <location>
        <position position="1"/>
    </location>
</feature>
<evidence type="ECO:0000259" key="1">
    <source>
        <dbReference type="SMART" id="SM00359"/>
    </source>
</evidence>
<dbReference type="InterPro" id="IPR002478">
    <property type="entry name" value="PUA"/>
</dbReference>
<dbReference type="PROSITE" id="PS50890">
    <property type="entry name" value="PUA"/>
    <property type="match status" value="1"/>
</dbReference>
<dbReference type="AlphaFoldDB" id="X0U113"/>
<accession>X0U113</accession>
<evidence type="ECO:0000313" key="2">
    <source>
        <dbReference type="EMBL" id="GAF93061.1"/>
    </source>
</evidence>
<sequence length="155" mass="17643">LKKKEIKDILNELKTKFSSDFFDDDSSVEIGNLDQFRVILVDEEIDFMMIEDKVVFTLRGLYKYNPKEHFVVVDMGAVGFVAKGADIMAPGIIDADINIQKNDYVWICDEKNRKPLAVGMTLMTGEEMKSKNTGKAIKNIHYVGDELWNLSSQIT</sequence>
<dbReference type="NCBIfam" id="TIGR03684">
    <property type="entry name" value="arCOG00985"/>
    <property type="match status" value="1"/>
</dbReference>
<dbReference type="InterPro" id="IPR036974">
    <property type="entry name" value="PUA_sf"/>
</dbReference>
<dbReference type="InterPro" id="IPR022430">
    <property type="entry name" value="CHP03684"/>
</dbReference>
<dbReference type="InterPro" id="IPR016437">
    <property type="entry name" value="MCT-1/Tma20"/>
</dbReference>
<gene>
    <name evidence="2" type="ORF">S01H1_21213</name>
</gene>
<dbReference type="Pfam" id="PF09183">
    <property type="entry name" value="DUF1947"/>
    <property type="match status" value="1"/>
</dbReference>
<dbReference type="SMART" id="SM00359">
    <property type="entry name" value="PUA"/>
    <property type="match status" value="1"/>
</dbReference>
<dbReference type="PIRSF" id="PIRSF005067">
    <property type="entry name" value="Tma_RNA-bind_prd"/>
    <property type="match status" value="1"/>
</dbReference>
<dbReference type="PANTHER" id="PTHR22798:SF0">
    <property type="entry name" value="MALIGNANT T-CELL-AMPLIFIED SEQUENCE 1"/>
    <property type="match status" value="1"/>
</dbReference>
<dbReference type="GO" id="GO:0003723">
    <property type="term" value="F:RNA binding"/>
    <property type="evidence" value="ECO:0007669"/>
    <property type="project" value="InterPro"/>
</dbReference>
<name>X0U113_9ZZZZ</name>
<dbReference type="NCBIfam" id="TIGR00451">
    <property type="entry name" value="unchar_dom_2"/>
    <property type="match status" value="1"/>
</dbReference>
<dbReference type="Gene3D" id="2.30.130.10">
    <property type="entry name" value="PUA domain"/>
    <property type="match status" value="1"/>
</dbReference>
<dbReference type="PANTHER" id="PTHR22798">
    <property type="entry name" value="MCT-1 PROTEIN"/>
    <property type="match status" value="1"/>
</dbReference>
<dbReference type="InterPro" id="IPR015947">
    <property type="entry name" value="PUA-like_sf"/>
</dbReference>
<dbReference type="NCBIfam" id="NF011153">
    <property type="entry name" value="PRK14560.1-4"/>
    <property type="match status" value="1"/>
</dbReference>
<proteinExistence type="predicted"/>
<comment type="caution">
    <text evidence="2">The sequence shown here is derived from an EMBL/GenBank/DDBJ whole genome shotgun (WGS) entry which is preliminary data.</text>
</comment>
<dbReference type="GO" id="GO:0001731">
    <property type="term" value="P:formation of translation preinitiation complex"/>
    <property type="evidence" value="ECO:0007669"/>
    <property type="project" value="TreeGrafter"/>
</dbReference>
<reference evidence="2" key="1">
    <citation type="journal article" date="2014" name="Front. Microbiol.">
        <title>High frequency of phylogenetically diverse reductive dehalogenase-homologous genes in deep subseafloor sedimentary metagenomes.</title>
        <authorList>
            <person name="Kawai M."/>
            <person name="Futagami T."/>
            <person name="Toyoda A."/>
            <person name="Takaki Y."/>
            <person name="Nishi S."/>
            <person name="Hori S."/>
            <person name="Arai W."/>
            <person name="Tsubouchi T."/>
            <person name="Morono Y."/>
            <person name="Uchiyama I."/>
            <person name="Ito T."/>
            <person name="Fujiyama A."/>
            <person name="Inagaki F."/>
            <person name="Takami H."/>
        </authorList>
    </citation>
    <scope>NUCLEOTIDE SEQUENCE</scope>
    <source>
        <strain evidence="2">Expedition CK06-06</strain>
    </source>
</reference>